<evidence type="ECO:0000313" key="3">
    <source>
        <dbReference type="Proteomes" id="UP000198983"/>
    </source>
</evidence>
<proteinExistence type="predicted"/>
<dbReference type="InterPro" id="IPR009781">
    <property type="entry name" value="DUF1345"/>
</dbReference>
<feature type="transmembrane region" description="Helical" evidence="1">
    <location>
        <begin position="62"/>
        <end position="80"/>
    </location>
</feature>
<feature type="transmembrane region" description="Helical" evidence="1">
    <location>
        <begin position="218"/>
        <end position="238"/>
    </location>
</feature>
<dbReference type="AlphaFoldDB" id="A0A1H1PED2"/>
<feature type="transmembrane region" description="Helical" evidence="1">
    <location>
        <begin position="101"/>
        <end position="122"/>
    </location>
</feature>
<accession>A0A1H1PED2</accession>
<organism evidence="2 3">
    <name type="scientific">Actinopolymorpha singaporensis</name>
    <dbReference type="NCBI Taxonomy" id="117157"/>
    <lineage>
        <taxon>Bacteria</taxon>
        <taxon>Bacillati</taxon>
        <taxon>Actinomycetota</taxon>
        <taxon>Actinomycetes</taxon>
        <taxon>Propionibacteriales</taxon>
        <taxon>Actinopolymorphaceae</taxon>
        <taxon>Actinopolymorpha</taxon>
    </lineage>
</organism>
<sequence length="240" mass="25809">MPQVCAGRRSDDLREAVRVTRSRQVSEAAGASARRAVLVATGCGLAAAAIASVALPAPYLPLIGWDVGALVFLFVIWRRIGPLDGPATAADASREDPTRAVADLTLLVAALASLVAIGWMIVTANDRHPLDVVLHVGLGVVSVIVSWVVVHTIFTLRYARLYYSDGRGGVNFHDSDPEAQPRFVDFAYIAFTVGMTYQVSDTELRNSAFRAYVLRQALMSYLFGAVILALLINLVAGLNR</sequence>
<evidence type="ECO:0000256" key="1">
    <source>
        <dbReference type="SAM" id="Phobius"/>
    </source>
</evidence>
<keyword evidence="1" id="KW-1133">Transmembrane helix</keyword>
<evidence type="ECO:0000313" key="2">
    <source>
        <dbReference type="EMBL" id="SDS09631.1"/>
    </source>
</evidence>
<gene>
    <name evidence="2" type="ORF">SAMN04489717_1612</name>
</gene>
<reference evidence="2 3" key="1">
    <citation type="submission" date="2016-10" db="EMBL/GenBank/DDBJ databases">
        <authorList>
            <person name="de Groot N.N."/>
        </authorList>
    </citation>
    <scope>NUCLEOTIDE SEQUENCE [LARGE SCALE GENOMIC DNA]</scope>
    <source>
        <strain evidence="2 3">DSM 22024</strain>
    </source>
</reference>
<protein>
    <submittedName>
        <fullName evidence="2">Uncharacterized membrane protein</fullName>
    </submittedName>
</protein>
<name>A0A1H1PED2_9ACTN</name>
<keyword evidence="3" id="KW-1185">Reference proteome</keyword>
<dbReference type="Proteomes" id="UP000198983">
    <property type="component" value="Chromosome I"/>
</dbReference>
<keyword evidence="1" id="KW-0472">Membrane</keyword>
<dbReference type="Pfam" id="PF07077">
    <property type="entry name" value="DUF1345"/>
    <property type="match status" value="1"/>
</dbReference>
<feature type="transmembrane region" description="Helical" evidence="1">
    <location>
        <begin position="134"/>
        <end position="154"/>
    </location>
</feature>
<keyword evidence="1" id="KW-0812">Transmembrane</keyword>
<feature type="transmembrane region" description="Helical" evidence="1">
    <location>
        <begin position="36"/>
        <end position="56"/>
    </location>
</feature>
<dbReference type="EMBL" id="LT629732">
    <property type="protein sequence ID" value="SDS09631.1"/>
    <property type="molecule type" value="Genomic_DNA"/>
</dbReference>